<dbReference type="Proteomes" id="UP000373269">
    <property type="component" value="Chromosome"/>
</dbReference>
<name>A0ABX6DFJ0_9BACI</name>
<proteinExistence type="predicted"/>
<evidence type="ECO:0000313" key="3">
    <source>
        <dbReference type="Proteomes" id="UP000373269"/>
    </source>
</evidence>
<feature type="transmembrane region" description="Helical" evidence="1">
    <location>
        <begin position="31"/>
        <end position="50"/>
    </location>
</feature>
<gene>
    <name evidence="2" type="ORF">GDS87_16345</name>
</gene>
<sequence length="53" mass="6104">MNVKKQLSGIALGFLFTTILIYILFDFFSWSISLGYLLGIIVFAMLLLFLKRI</sequence>
<organism evidence="2 3">
    <name type="scientific">Lysinibacillus pakistanensis</name>
    <dbReference type="NCBI Taxonomy" id="759811"/>
    <lineage>
        <taxon>Bacteria</taxon>
        <taxon>Bacillati</taxon>
        <taxon>Bacillota</taxon>
        <taxon>Bacilli</taxon>
        <taxon>Bacillales</taxon>
        <taxon>Bacillaceae</taxon>
        <taxon>Lysinibacillus</taxon>
    </lineage>
</organism>
<evidence type="ECO:0000313" key="2">
    <source>
        <dbReference type="EMBL" id="QGG52408.1"/>
    </source>
</evidence>
<reference evidence="2 3" key="1">
    <citation type="submission" date="2019-11" db="EMBL/GenBank/DDBJ databases">
        <title>Whole Genome Sequencing and Comparative Genomic Analyses of Lysinibacillus pakistanensis LZH-9, a Halotolerant Strain with Excellent COD Removal Capability.</title>
        <authorList>
            <person name="Zhou H."/>
        </authorList>
    </citation>
    <scope>NUCLEOTIDE SEQUENCE [LARGE SCALE GENOMIC DNA]</scope>
    <source>
        <strain evidence="2 3">LZH-9</strain>
    </source>
</reference>
<keyword evidence="3" id="KW-1185">Reference proteome</keyword>
<evidence type="ECO:0000256" key="1">
    <source>
        <dbReference type="SAM" id="Phobius"/>
    </source>
</evidence>
<protein>
    <submittedName>
        <fullName evidence="2">Uncharacterized protein</fullName>
    </submittedName>
</protein>
<keyword evidence="1" id="KW-0472">Membrane</keyword>
<dbReference type="EMBL" id="CP045835">
    <property type="protein sequence ID" value="QGG52408.1"/>
    <property type="molecule type" value="Genomic_DNA"/>
</dbReference>
<dbReference type="RefSeq" id="WP_369593305.1">
    <property type="nucleotide sequence ID" value="NZ_CP045835.1"/>
</dbReference>
<keyword evidence="1" id="KW-1133">Transmembrane helix</keyword>
<feature type="transmembrane region" description="Helical" evidence="1">
    <location>
        <begin position="7"/>
        <end position="25"/>
    </location>
</feature>
<accession>A0ABX6DFJ0</accession>
<keyword evidence="1" id="KW-0812">Transmembrane</keyword>